<dbReference type="PANTHER" id="PTHR12110:SF41">
    <property type="entry name" value="INOSOSE DEHYDRATASE"/>
    <property type="match status" value="1"/>
</dbReference>
<dbReference type="Pfam" id="PF01261">
    <property type="entry name" value="AP_endonuc_2"/>
    <property type="match status" value="1"/>
</dbReference>
<keyword evidence="4" id="KW-1185">Reference proteome</keyword>
<reference evidence="3 4" key="1">
    <citation type="submission" date="2022-10" db="EMBL/GenBank/DDBJ databases">
        <title>Chitinophaga nivalis PC15 sp. nov., isolated from Pyeongchang county, South Korea.</title>
        <authorList>
            <person name="Trinh H.N."/>
        </authorList>
    </citation>
    <scope>NUCLEOTIDE SEQUENCE [LARGE SCALE GENOMIC DNA]</scope>
    <source>
        <strain evidence="3 4">PC14</strain>
    </source>
</reference>
<evidence type="ECO:0000259" key="2">
    <source>
        <dbReference type="Pfam" id="PF01261"/>
    </source>
</evidence>
<feature type="domain" description="Xylose isomerase-like TIM barrel" evidence="2">
    <location>
        <begin position="39"/>
        <end position="277"/>
    </location>
</feature>
<keyword evidence="1" id="KW-0732">Signal</keyword>
<feature type="chain" id="PRO_5046979784" evidence="1">
    <location>
        <begin position="22"/>
        <end position="291"/>
    </location>
</feature>
<gene>
    <name evidence="3" type="ORF">OL497_04365</name>
</gene>
<dbReference type="Proteomes" id="UP001207742">
    <property type="component" value="Unassembled WGS sequence"/>
</dbReference>
<dbReference type="InterPro" id="IPR013022">
    <property type="entry name" value="Xyl_isomerase-like_TIM-brl"/>
</dbReference>
<dbReference type="RefSeq" id="WP_264728111.1">
    <property type="nucleotide sequence ID" value="NZ_JAPDNR010000001.1"/>
</dbReference>
<evidence type="ECO:0000313" key="3">
    <source>
        <dbReference type="EMBL" id="MCW3483111.1"/>
    </source>
</evidence>
<dbReference type="PANTHER" id="PTHR12110">
    <property type="entry name" value="HYDROXYPYRUVATE ISOMERASE"/>
    <property type="match status" value="1"/>
</dbReference>
<keyword evidence="3" id="KW-0413">Isomerase</keyword>
<name>A0ABT3IGR8_9BACT</name>
<dbReference type="GO" id="GO:0016853">
    <property type="term" value="F:isomerase activity"/>
    <property type="evidence" value="ECO:0007669"/>
    <property type="project" value="UniProtKB-KW"/>
</dbReference>
<evidence type="ECO:0000313" key="4">
    <source>
        <dbReference type="Proteomes" id="UP001207742"/>
    </source>
</evidence>
<feature type="signal peptide" evidence="1">
    <location>
        <begin position="1"/>
        <end position="21"/>
    </location>
</feature>
<protein>
    <submittedName>
        <fullName evidence="3">Sugar phosphate isomerase/epimerase</fullName>
    </submittedName>
</protein>
<dbReference type="SUPFAM" id="SSF51658">
    <property type="entry name" value="Xylose isomerase-like"/>
    <property type="match status" value="1"/>
</dbReference>
<dbReference type="InterPro" id="IPR050312">
    <property type="entry name" value="IolE/XylAMocC-like"/>
</dbReference>
<comment type="caution">
    <text evidence="3">The sequence shown here is derived from an EMBL/GenBank/DDBJ whole genome shotgun (WGS) entry which is preliminary data.</text>
</comment>
<accession>A0ABT3IGR8</accession>
<proteinExistence type="predicted"/>
<evidence type="ECO:0000256" key="1">
    <source>
        <dbReference type="SAM" id="SignalP"/>
    </source>
</evidence>
<organism evidence="3 4">
    <name type="scientific">Chitinophaga nivalis</name>
    <dbReference type="NCBI Taxonomy" id="2991709"/>
    <lineage>
        <taxon>Bacteria</taxon>
        <taxon>Pseudomonadati</taxon>
        <taxon>Bacteroidota</taxon>
        <taxon>Chitinophagia</taxon>
        <taxon>Chitinophagales</taxon>
        <taxon>Chitinophagaceae</taxon>
        <taxon>Chitinophaga</taxon>
    </lineage>
</organism>
<dbReference type="Gene3D" id="3.20.20.150">
    <property type="entry name" value="Divalent-metal-dependent TIM barrel enzymes"/>
    <property type="match status" value="1"/>
</dbReference>
<sequence>MKMKLLLTLTVSLALFLQSNAQTRWPRIGIATMVENDSLAAAAGFVCLEETVKKILSPAVSDSQFRAQLPRLLQARCRLQSCNVFIPGQLKLIGPAADEPAVLQYVETVMERAAKVGIQLIVLGSGEARRIPAGTDSTAAVQQFIRLVRKMADIAARHHCTIAIENLNRSETNFINTVAAANEIVQAVNHPAFKLTADIYHMLREEEPAAIIEKTAGNLVHCHIAEREKRAPPGVGKQDFRPYLAALHKIGYQGRIMLECRWENPAAQYLPAQQYLQAQIREVWYTTGIKK</sequence>
<dbReference type="EMBL" id="JAPDNS010000001">
    <property type="protein sequence ID" value="MCW3483111.1"/>
    <property type="molecule type" value="Genomic_DNA"/>
</dbReference>
<dbReference type="InterPro" id="IPR036237">
    <property type="entry name" value="Xyl_isomerase-like_sf"/>
</dbReference>